<dbReference type="EMBL" id="FR824165">
    <property type="protein sequence ID" value="CCA21367.1"/>
    <property type="molecule type" value="Genomic_DNA"/>
</dbReference>
<evidence type="ECO:0000313" key="5">
    <source>
        <dbReference type="EMBL" id="CCA21367.1"/>
    </source>
</evidence>
<comment type="catalytic activity">
    <reaction evidence="4">
        <text>DNA(n) + a 2'-deoxyribonucleoside 5'-triphosphate = DNA(n+1) + diphosphate</text>
        <dbReference type="Rhea" id="RHEA:22508"/>
        <dbReference type="Rhea" id="RHEA-COMP:17339"/>
        <dbReference type="Rhea" id="RHEA-COMP:17340"/>
        <dbReference type="ChEBI" id="CHEBI:33019"/>
        <dbReference type="ChEBI" id="CHEBI:61560"/>
        <dbReference type="ChEBI" id="CHEBI:173112"/>
        <dbReference type="EC" id="2.7.7.7"/>
    </reaction>
    <physiologicalReaction direction="left-to-right" evidence="4">
        <dbReference type="Rhea" id="RHEA:22509"/>
    </physiologicalReaction>
</comment>
<accession>F0WJC0</accession>
<dbReference type="AlphaFoldDB" id="F0WJC0"/>
<dbReference type="InterPro" id="IPR044917">
    <property type="entry name" value="PRIMPOL"/>
</dbReference>
<dbReference type="PANTHER" id="PTHR31399:SF0">
    <property type="entry name" value="DNA-DIRECTED PRIMASE_POLYMERASE PROTEIN"/>
    <property type="match status" value="1"/>
</dbReference>
<dbReference type="Pfam" id="PF03121">
    <property type="entry name" value="Herpes_UL52"/>
    <property type="match status" value="1"/>
</dbReference>
<dbReference type="GO" id="GO:0006264">
    <property type="term" value="P:mitochondrial DNA replication"/>
    <property type="evidence" value="ECO:0007669"/>
    <property type="project" value="TreeGrafter"/>
</dbReference>
<reference evidence="5" key="1">
    <citation type="journal article" date="2011" name="PLoS Biol.">
        <title>Gene gain and loss during evolution of obligate parasitism in the white rust pathogen of Arabidopsis thaliana.</title>
        <authorList>
            <person name="Kemen E."/>
            <person name="Gardiner A."/>
            <person name="Schultz-Larsen T."/>
            <person name="Kemen A.C."/>
            <person name="Balmuth A.L."/>
            <person name="Robert-Seilaniantz A."/>
            <person name="Bailey K."/>
            <person name="Holub E."/>
            <person name="Studholme D.J."/>
            <person name="Maclean D."/>
            <person name="Jones J.D."/>
        </authorList>
    </citation>
    <scope>NUCLEOTIDE SEQUENCE</scope>
</reference>
<dbReference type="GO" id="GO:0005759">
    <property type="term" value="C:mitochondrial matrix"/>
    <property type="evidence" value="ECO:0007669"/>
    <property type="project" value="TreeGrafter"/>
</dbReference>
<dbReference type="GO" id="GO:0003887">
    <property type="term" value="F:DNA-directed DNA polymerase activity"/>
    <property type="evidence" value="ECO:0007669"/>
    <property type="project" value="UniProtKB-EC"/>
</dbReference>
<reference evidence="5" key="2">
    <citation type="submission" date="2011-02" db="EMBL/GenBank/DDBJ databases">
        <authorList>
            <person name="MacLean D."/>
        </authorList>
    </citation>
    <scope>NUCLEOTIDE SEQUENCE</scope>
</reference>
<dbReference type="EC" id="2.7.7.102" evidence="3"/>
<gene>
    <name evidence="5" type="primary">AlNc14C120G6647</name>
    <name evidence="5" type="ORF">ALNC14_075100</name>
</gene>
<proteinExistence type="predicted"/>
<name>F0WJC0_9STRA</name>
<dbReference type="GO" id="GO:0005634">
    <property type="term" value="C:nucleus"/>
    <property type="evidence" value="ECO:0007669"/>
    <property type="project" value="TreeGrafter"/>
</dbReference>
<dbReference type="HOGENOM" id="CLU_027838_1_0_1"/>
<dbReference type="GO" id="GO:0042276">
    <property type="term" value="P:error-prone translesion synthesis"/>
    <property type="evidence" value="ECO:0007669"/>
    <property type="project" value="InterPro"/>
</dbReference>
<dbReference type="GO" id="GO:0009411">
    <property type="term" value="P:response to UV"/>
    <property type="evidence" value="ECO:0007669"/>
    <property type="project" value="TreeGrafter"/>
</dbReference>
<dbReference type="PANTHER" id="PTHR31399">
    <property type="entry name" value="DNA-DIRECTED PRIMASE / POLYMERASE PROTEIN"/>
    <property type="match status" value="1"/>
</dbReference>
<organism evidence="5">
    <name type="scientific">Albugo laibachii Nc14</name>
    <dbReference type="NCBI Taxonomy" id="890382"/>
    <lineage>
        <taxon>Eukaryota</taxon>
        <taxon>Sar</taxon>
        <taxon>Stramenopiles</taxon>
        <taxon>Oomycota</taxon>
        <taxon>Peronosporomycetes</taxon>
        <taxon>Albuginales</taxon>
        <taxon>Albuginaceae</taxon>
        <taxon>Albugo</taxon>
    </lineage>
</organism>
<evidence type="ECO:0000256" key="4">
    <source>
        <dbReference type="ARBA" id="ARBA00047303"/>
    </source>
</evidence>
<evidence type="ECO:0000256" key="1">
    <source>
        <dbReference type="ARBA" id="ARBA00026139"/>
    </source>
</evidence>
<protein>
    <recommendedName>
        <fullName evidence="1">DNA-directed primase/polymerase protein</fullName>
        <ecNumber evidence="3">2.7.7.102</ecNumber>
    </recommendedName>
</protein>
<sequence length="611" mass="71104">MSVEIPITFYSNVGFYASSIDEELTTSDPMWSDIANQCQDCGSFSVSFHYDVDQRGCLLYPRDLSNTKSEKGSYLLLPYSQMKQVSLVKLLPDSYPSVLLHLELPVPLSHCFFLFQQLRHARMRAEDPMTEFVLKLHRESRKCSLNKPAKDLVRVFGEIQAEKAREALAQRRTISPDAFYTAKPSSSDGKWHELCDKLHFSITHSLQCQVDGSAPVSAVFLRQSEAFDFAERVRIRRRKQLMEAISLDKQIELIPKVFSFEDHETGRRQFIVTTLPTFWQQYCSIASDRRHVYEIIPEDAPCRLYFDLEFSKILNHDVNGDRMTQRLLSLLRLYLYCEFFATVENTDIIELDSSTDEKFSRHLVIRMPHDQLFRSNLHVGYLVRHFVQRYNLHKSFSLRKMSQGQDACHSFIDLGVYTRNRMFRIVGSSKFGKVAILRFQSHSKSVESITQQEFCETLVCPVQREHTQSFLRCDRQRHFGAPPQTFLNGNDIKRSSKSMDMYNSSMFPRLDAFIRSISQQGGVQGEIRMVQCIYDSESKDGSNSPDKMIYHMAHNRFCHRIQHSHKSNHIMWIVDTSQQQYYQKCHDPECHASSYAYPRQPLPSNLLSLSE</sequence>
<evidence type="ECO:0000256" key="2">
    <source>
        <dbReference type="ARBA" id="ARBA00044677"/>
    </source>
</evidence>
<dbReference type="GO" id="GO:0003682">
    <property type="term" value="F:chromatin binding"/>
    <property type="evidence" value="ECO:0007669"/>
    <property type="project" value="TreeGrafter"/>
</dbReference>
<dbReference type="GO" id="GO:0031297">
    <property type="term" value="P:replication fork processing"/>
    <property type="evidence" value="ECO:0007669"/>
    <property type="project" value="TreeGrafter"/>
</dbReference>
<comment type="catalytic activity">
    <reaction evidence="2">
        <text>ssDNA + n NTP = ssDNA/pppN(pN)n-1 hybrid + (n-1) diphosphate.</text>
        <dbReference type="EC" id="2.7.7.102"/>
    </reaction>
</comment>
<evidence type="ECO:0000256" key="3">
    <source>
        <dbReference type="ARBA" id="ARBA00044768"/>
    </source>
</evidence>